<dbReference type="OrthoDB" id="6077919at2759"/>
<evidence type="ECO:0000259" key="2">
    <source>
        <dbReference type="PROSITE" id="PS50157"/>
    </source>
</evidence>
<evidence type="ECO:0000313" key="3">
    <source>
        <dbReference type="EMBL" id="OEJ91457.1"/>
    </source>
</evidence>
<name>A0A1E5RWY2_9ASCO</name>
<dbReference type="EMBL" id="LPNL01000002">
    <property type="protein sequence ID" value="OEJ91457.1"/>
    <property type="molecule type" value="Genomic_DNA"/>
</dbReference>
<comment type="caution">
    <text evidence="3">The sequence shown here is derived from an EMBL/GenBank/DDBJ whole genome shotgun (WGS) entry which is preliminary data.</text>
</comment>
<proteinExistence type="predicted"/>
<keyword evidence="1" id="KW-0863">Zinc-finger</keyword>
<dbReference type="InterPro" id="IPR013087">
    <property type="entry name" value="Znf_C2H2_type"/>
</dbReference>
<gene>
    <name evidence="3" type="ORF">AWRI3578_g560</name>
</gene>
<protein>
    <recommendedName>
        <fullName evidence="2">C2H2-type domain-containing protein</fullName>
    </recommendedName>
</protein>
<dbReference type="SMART" id="SM00355">
    <property type="entry name" value="ZnF_C2H2"/>
    <property type="match status" value="2"/>
</dbReference>
<reference evidence="4" key="1">
    <citation type="journal article" date="2016" name="Genome Announc.">
        <title>Genome sequences of three species of Hanseniaspora isolated from spontaneous wine fermentations.</title>
        <authorList>
            <person name="Sternes P.R."/>
            <person name="Lee D."/>
            <person name="Kutyna D.R."/>
            <person name="Borneman A.R."/>
        </authorList>
    </citation>
    <scope>NUCLEOTIDE SEQUENCE [LARGE SCALE GENOMIC DNA]</scope>
    <source>
        <strain evidence="4">AWRI3578</strain>
    </source>
</reference>
<evidence type="ECO:0000256" key="1">
    <source>
        <dbReference type="PROSITE-ProRule" id="PRU00042"/>
    </source>
</evidence>
<dbReference type="PROSITE" id="PS50157">
    <property type="entry name" value="ZINC_FINGER_C2H2_2"/>
    <property type="match status" value="1"/>
</dbReference>
<dbReference type="PROSITE" id="PS00028">
    <property type="entry name" value="ZINC_FINGER_C2H2_1"/>
    <property type="match status" value="1"/>
</dbReference>
<sequence length="185" mass="21700">MTYNQYYNSLDNNLNYHHSIPQGLSNVFNNKNNRTLPLPLPVKNTPYSYEEEYALLALNSKRVYKATYVPKVLNTMNYDNTNRSIRSESTSLAEVNLSKRDILTLKEKKEEKIHNDVSTKYNLNNKCKVCEKVCQSPSALKIHMAIHSDGKPFKCFFCDKFISKFASNRNRHMKQVHQWDNKRKD</sequence>
<feature type="domain" description="C2H2-type" evidence="2">
    <location>
        <begin position="125"/>
        <end position="152"/>
    </location>
</feature>
<keyword evidence="4" id="KW-1185">Reference proteome</keyword>
<dbReference type="GO" id="GO:0008270">
    <property type="term" value="F:zinc ion binding"/>
    <property type="evidence" value="ECO:0007669"/>
    <property type="project" value="UniProtKB-KW"/>
</dbReference>
<organism evidence="3 4">
    <name type="scientific">Hanseniaspora opuntiae</name>
    <dbReference type="NCBI Taxonomy" id="211096"/>
    <lineage>
        <taxon>Eukaryota</taxon>
        <taxon>Fungi</taxon>
        <taxon>Dikarya</taxon>
        <taxon>Ascomycota</taxon>
        <taxon>Saccharomycotina</taxon>
        <taxon>Saccharomycetes</taxon>
        <taxon>Saccharomycodales</taxon>
        <taxon>Saccharomycodaceae</taxon>
        <taxon>Hanseniaspora</taxon>
    </lineage>
</organism>
<dbReference type="SUPFAM" id="SSF57667">
    <property type="entry name" value="beta-beta-alpha zinc fingers"/>
    <property type="match status" value="1"/>
</dbReference>
<accession>A0A1E5RWY2</accession>
<keyword evidence="1" id="KW-0479">Metal-binding</keyword>
<dbReference type="AlphaFoldDB" id="A0A1E5RWY2"/>
<dbReference type="Proteomes" id="UP000095605">
    <property type="component" value="Unassembled WGS sequence"/>
</dbReference>
<dbReference type="Gene3D" id="3.30.160.60">
    <property type="entry name" value="Classic Zinc Finger"/>
    <property type="match status" value="1"/>
</dbReference>
<evidence type="ECO:0000313" key="4">
    <source>
        <dbReference type="Proteomes" id="UP000095605"/>
    </source>
</evidence>
<keyword evidence="1" id="KW-0862">Zinc</keyword>
<dbReference type="InterPro" id="IPR036236">
    <property type="entry name" value="Znf_C2H2_sf"/>
</dbReference>